<reference evidence="7 8" key="1">
    <citation type="submission" date="2019-08" db="EMBL/GenBank/DDBJ databases">
        <title>In-depth cultivation of the pig gut microbiome towards novel bacterial diversity and tailored functional studies.</title>
        <authorList>
            <person name="Wylensek D."/>
            <person name="Hitch T.C.A."/>
            <person name="Clavel T."/>
        </authorList>
    </citation>
    <scope>NUCLEOTIDE SEQUENCE [LARGE SCALE GENOMIC DNA]</scope>
    <source>
        <strain evidence="7 8">LKV-178-WT-2G</strain>
    </source>
</reference>
<keyword evidence="4 5" id="KW-0732">Signal</keyword>
<dbReference type="Gene3D" id="3.90.76.10">
    <property type="entry name" value="Dipeptide-binding Protein, Domain 1"/>
    <property type="match status" value="1"/>
</dbReference>
<dbReference type="AlphaFoldDB" id="A0A7X2N1D8"/>
<feature type="chain" id="PRO_5038613394" evidence="5">
    <location>
        <begin position="20"/>
        <end position="545"/>
    </location>
</feature>
<dbReference type="Gene3D" id="3.40.190.10">
    <property type="entry name" value="Periplasmic binding protein-like II"/>
    <property type="match status" value="1"/>
</dbReference>
<name>A0A7X2N1D8_9FIRM</name>
<proteinExistence type="inferred from homology"/>
<dbReference type="Gene3D" id="3.10.105.10">
    <property type="entry name" value="Dipeptide-binding Protein, Domain 3"/>
    <property type="match status" value="1"/>
</dbReference>
<dbReference type="Pfam" id="PF00496">
    <property type="entry name" value="SBP_bac_5"/>
    <property type="match status" value="1"/>
</dbReference>
<dbReference type="PANTHER" id="PTHR30290">
    <property type="entry name" value="PERIPLASMIC BINDING COMPONENT OF ABC TRANSPORTER"/>
    <property type="match status" value="1"/>
</dbReference>
<dbReference type="RefSeq" id="WP_154459133.1">
    <property type="nucleotide sequence ID" value="NZ_VUMM01000001.1"/>
</dbReference>
<evidence type="ECO:0000259" key="6">
    <source>
        <dbReference type="Pfam" id="PF00496"/>
    </source>
</evidence>
<dbReference type="GO" id="GO:0042597">
    <property type="term" value="C:periplasmic space"/>
    <property type="evidence" value="ECO:0007669"/>
    <property type="project" value="UniProtKB-ARBA"/>
</dbReference>
<dbReference type="SUPFAM" id="SSF53850">
    <property type="entry name" value="Periplasmic binding protein-like II"/>
    <property type="match status" value="1"/>
</dbReference>
<dbReference type="PROSITE" id="PS51257">
    <property type="entry name" value="PROKAR_LIPOPROTEIN"/>
    <property type="match status" value="1"/>
</dbReference>
<feature type="signal peptide" evidence="5">
    <location>
        <begin position="1"/>
        <end position="19"/>
    </location>
</feature>
<accession>A0A7X2N1D8</accession>
<evidence type="ECO:0000256" key="2">
    <source>
        <dbReference type="ARBA" id="ARBA00005695"/>
    </source>
</evidence>
<dbReference type="InterPro" id="IPR030678">
    <property type="entry name" value="Peptide/Ni-bd"/>
</dbReference>
<dbReference type="GO" id="GO:1904680">
    <property type="term" value="F:peptide transmembrane transporter activity"/>
    <property type="evidence" value="ECO:0007669"/>
    <property type="project" value="TreeGrafter"/>
</dbReference>
<dbReference type="GO" id="GO:0030313">
    <property type="term" value="C:cell envelope"/>
    <property type="evidence" value="ECO:0007669"/>
    <property type="project" value="UniProtKB-SubCell"/>
</dbReference>
<organism evidence="7 8">
    <name type="scientific">Floccifex porci</name>
    <dbReference type="NCBI Taxonomy" id="2606629"/>
    <lineage>
        <taxon>Bacteria</taxon>
        <taxon>Bacillati</taxon>
        <taxon>Bacillota</taxon>
        <taxon>Erysipelotrichia</taxon>
        <taxon>Erysipelotrichales</taxon>
        <taxon>Erysipelotrichaceae</taxon>
        <taxon>Floccifex</taxon>
    </lineage>
</organism>
<evidence type="ECO:0000256" key="4">
    <source>
        <dbReference type="ARBA" id="ARBA00022729"/>
    </source>
</evidence>
<evidence type="ECO:0000313" key="7">
    <source>
        <dbReference type="EMBL" id="MSS00661.1"/>
    </source>
</evidence>
<evidence type="ECO:0000256" key="1">
    <source>
        <dbReference type="ARBA" id="ARBA00004196"/>
    </source>
</evidence>
<feature type="domain" description="Solute-binding protein family 5" evidence="6">
    <location>
        <begin position="72"/>
        <end position="468"/>
    </location>
</feature>
<comment type="caution">
    <text evidence="7">The sequence shown here is derived from an EMBL/GenBank/DDBJ whole genome shotgun (WGS) entry which is preliminary data.</text>
</comment>
<dbReference type="GO" id="GO:0043190">
    <property type="term" value="C:ATP-binding cassette (ABC) transporter complex"/>
    <property type="evidence" value="ECO:0007669"/>
    <property type="project" value="InterPro"/>
</dbReference>
<dbReference type="InterPro" id="IPR000914">
    <property type="entry name" value="SBP_5_dom"/>
</dbReference>
<comment type="subcellular location">
    <subcellularLocation>
        <location evidence="1">Cell envelope</location>
    </subcellularLocation>
</comment>
<evidence type="ECO:0000256" key="3">
    <source>
        <dbReference type="ARBA" id="ARBA00022448"/>
    </source>
</evidence>
<dbReference type="CDD" id="cd08504">
    <property type="entry name" value="PBP2_OppA"/>
    <property type="match status" value="1"/>
</dbReference>
<dbReference type="Proteomes" id="UP000470082">
    <property type="component" value="Unassembled WGS sequence"/>
</dbReference>
<keyword evidence="3" id="KW-0813">Transport</keyword>
<comment type="similarity">
    <text evidence="2">Belongs to the bacterial solute-binding protein 5 family.</text>
</comment>
<sequence length="545" mass="60004">MKKVLTGAVSFAMAATMLAGCGGSDSGSDTLRVGVGGDINTLDPAKVDASIDANILNSMYDGLYKLDKNGNTVPVLAEDLPEVSEDGLTYTIKFTEDAKWSDGEDLTADDFIYAWKRASALGTANAYYSMFITKYIAGAIDGSTDPDAFNKMTDFGAVALDDHTIQITLKEKVPYFTSVLVSNVFYPVREDVVGENPLDDSWAKGTDYPVDGAFTATSVDYAAGVTLTKNENYYLVDEIKLNSIEYTVMSDQDSEVSAFQSDQLDFATSCNPETIYASDELKEQVYIIDPFVCNYYILLNCGNENDESTEGLKALKDADIRHAISWAINRDEVAQASGYGEAAYPLYGYVPSGIPGATGDFREETGDETKYDLDAAKKIMEDKGYSADNMLTIEYKYNDTAMHKNIAQVLQANLKEIYINLKCTSTEKSTFFDARDKGDGEMFRHAMTADYFDPMTYLEMLYGKDTAGNLTDDATYEGMIDAANAEADPAKRLEKLGEAERYLVEDQAYIVPLIGYSEPYLKKSNLKGIVSSPEGHYDLSRAYFE</sequence>
<evidence type="ECO:0000313" key="8">
    <source>
        <dbReference type="Proteomes" id="UP000470082"/>
    </source>
</evidence>
<dbReference type="EMBL" id="VUMM01000001">
    <property type="protein sequence ID" value="MSS00661.1"/>
    <property type="molecule type" value="Genomic_DNA"/>
</dbReference>
<keyword evidence="8" id="KW-1185">Reference proteome</keyword>
<dbReference type="GO" id="GO:0015833">
    <property type="term" value="P:peptide transport"/>
    <property type="evidence" value="ECO:0007669"/>
    <property type="project" value="TreeGrafter"/>
</dbReference>
<protein>
    <submittedName>
        <fullName evidence="7">Peptide ABC transporter substrate-binding protein</fullName>
    </submittedName>
</protein>
<dbReference type="InterPro" id="IPR039424">
    <property type="entry name" value="SBP_5"/>
</dbReference>
<gene>
    <name evidence="7" type="ORF">FYJ50_00770</name>
</gene>
<dbReference type="PANTHER" id="PTHR30290:SF10">
    <property type="entry name" value="PERIPLASMIC OLIGOPEPTIDE-BINDING PROTEIN-RELATED"/>
    <property type="match status" value="1"/>
</dbReference>
<dbReference type="PIRSF" id="PIRSF002741">
    <property type="entry name" value="MppA"/>
    <property type="match status" value="1"/>
</dbReference>
<evidence type="ECO:0000256" key="5">
    <source>
        <dbReference type="SAM" id="SignalP"/>
    </source>
</evidence>